<dbReference type="GO" id="GO:0140662">
    <property type="term" value="F:ATP-dependent protein folding chaperone"/>
    <property type="evidence" value="ECO:0007669"/>
    <property type="project" value="InterPro"/>
</dbReference>
<dbReference type="AlphaFoldDB" id="A0A8S1BB21"/>
<comment type="similarity">
    <text evidence="1">Belongs to the heat shock protein 70 family.</text>
</comment>
<dbReference type="Proteomes" id="UP000494106">
    <property type="component" value="Unassembled WGS sequence"/>
</dbReference>
<keyword evidence="2" id="KW-0547">Nucleotide-binding</keyword>
<name>A0A8S1BB21_ARCPL</name>
<feature type="region of interest" description="Disordered" evidence="4">
    <location>
        <begin position="86"/>
        <end position="114"/>
    </location>
</feature>
<evidence type="ECO:0008006" key="7">
    <source>
        <dbReference type="Google" id="ProtNLM"/>
    </source>
</evidence>
<evidence type="ECO:0000256" key="4">
    <source>
        <dbReference type="SAM" id="MobiDB-lite"/>
    </source>
</evidence>
<dbReference type="EMBL" id="CADEBC010000587">
    <property type="protein sequence ID" value="CAB3256787.1"/>
    <property type="molecule type" value="Genomic_DNA"/>
</dbReference>
<evidence type="ECO:0000256" key="2">
    <source>
        <dbReference type="ARBA" id="ARBA00022741"/>
    </source>
</evidence>
<organism evidence="5 6">
    <name type="scientific">Arctia plantaginis</name>
    <name type="common">Wood tiger moth</name>
    <name type="synonym">Phalaena plantaginis</name>
    <dbReference type="NCBI Taxonomy" id="874455"/>
    <lineage>
        <taxon>Eukaryota</taxon>
        <taxon>Metazoa</taxon>
        <taxon>Ecdysozoa</taxon>
        <taxon>Arthropoda</taxon>
        <taxon>Hexapoda</taxon>
        <taxon>Insecta</taxon>
        <taxon>Pterygota</taxon>
        <taxon>Neoptera</taxon>
        <taxon>Endopterygota</taxon>
        <taxon>Lepidoptera</taxon>
        <taxon>Glossata</taxon>
        <taxon>Ditrysia</taxon>
        <taxon>Noctuoidea</taxon>
        <taxon>Erebidae</taxon>
        <taxon>Arctiinae</taxon>
        <taxon>Arctia</taxon>
    </lineage>
</organism>
<keyword evidence="3" id="KW-0067">ATP-binding</keyword>
<accession>A0A8S1BB21</accession>
<comment type="caution">
    <text evidence="5">The sequence shown here is derived from an EMBL/GenBank/DDBJ whole genome shotgun (WGS) entry which is preliminary data.</text>
</comment>
<protein>
    <recommendedName>
        <fullName evidence="7">Heat shock protein 70</fullName>
    </recommendedName>
</protein>
<sequence length="114" mass="12899">MLSEAEKYKTDDNRQRERIGARNKLETYVFAVKQALNEAGSSVGESERSKIRRKCDETLSWLERNSLADKGEYEDRLREITRECAPLMKKRRGGSAGSNSKSSEGDGPVIEEVD</sequence>
<evidence type="ECO:0000313" key="5">
    <source>
        <dbReference type="EMBL" id="CAB3256787.1"/>
    </source>
</evidence>
<dbReference type="SUPFAM" id="SSF100934">
    <property type="entry name" value="Heat shock protein 70kD (HSP70), C-terminal subdomain"/>
    <property type="match status" value="1"/>
</dbReference>
<dbReference type="OrthoDB" id="2401965at2759"/>
<reference evidence="5 6" key="1">
    <citation type="submission" date="2020-04" db="EMBL/GenBank/DDBJ databases">
        <authorList>
            <person name="Wallbank WR R."/>
            <person name="Pardo Diaz C."/>
            <person name="Kozak K."/>
            <person name="Martin S."/>
            <person name="Jiggins C."/>
            <person name="Moest M."/>
            <person name="Warren A I."/>
            <person name="Byers J.R.P. K."/>
            <person name="Montejo-Kovacevich G."/>
            <person name="Yen C E."/>
        </authorList>
    </citation>
    <scope>NUCLEOTIDE SEQUENCE [LARGE SCALE GENOMIC DNA]</scope>
</reference>
<dbReference type="InterPro" id="IPR029048">
    <property type="entry name" value="HSP70_C_sf"/>
</dbReference>
<feature type="region of interest" description="Disordered" evidence="4">
    <location>
        <begin position="1"/>
        <end position="20"/>
    </location>
</feature>
<evidence type="ECO:0000256" key="1">
    <source>
        <dbReference type="ARBA" id="ARBA00007381"/>
    </source>
</evidence>
<keyword evidence="6" id="KW-1185">Reference proteome</keyword>
<evidence type="ECO:0000313" key="6">
    <source>
        <dbReference type="Proteomes" id="UP000494106"/>
    </source>
</evidence>
<evidence type="ECO:0000256" key="3">
    <source>
        <dbReference type="ARBA" id="ARBA00022840"/>
    </source>
</evidence>
<gene>
    <name evidence="5" type="ORF">APLA_LOCUS15548</name>
</gene>
<dbReference type="Gene3D" id="1.20.1270.10">
    <property type="match status" value="1"/>
</dbReference>
<dbReference type="GO" id="GO:0005524">
    <property type="term" value="F:ATP binding"/>
    <property type="evidence" value="ECO:0007669"/>
    <property type="project" value="UniProtKB-KW"/>
</dbReference>
<dbReference type="InterPro" id="IPR013126">
    <property type="entry name" value="Hsp_70_fam"/>
</dbReference>
<dbReference type="Pfam" id="PF00012">
    <property type="entry name" value="HSP70"/>
    <property type="match status" value="1"/>
</dbReference>
<proteinExistence type="inferred from homology"/>